<feature type="compositionally biased region" description="Polar residues" evidence="10">
    <location>
        <begin position="297"/>
        <end position="314"/>
    </location>
</feature>
<dbReference type="InterPro" id="IPR045885">
    <property type="entry name" value="GalNAc-T"/>
</dbReference>
<dbReference type="Gene3D" id="2.80.10.50">
    <property type="match status" value="1"/>
</dbReference>
<evidence type="ECO:0000256" key="1">
    <source>
        <dbReference type="ARBA" id="ARBA00004323"/>
    </source>
</evidence>
<dbReference type="SMART" id="SM00458">
    <property type="entry name" value="RICIN"/>
    <property type="match status" value="1"/>
</dbReference>
<keyword evidence="9" id="KW-1015">Disulfide bond</keyword>
<evidence type="ECO:0000256" key="11">
    <source>
        <dbReference type="SAM" id="SignalP"/>
    </source>
</evidence>
<comment type="caution">
    <text evidence="13">The sequence shown here is derived from an EMBL/GenBank/DDBJ whole genome shotgun (WGS) entry which is preliminary data.</text>
</comment>
<evidence type="ECO:0000256" key="6">
    <source>
        <dbReference type="ARBA" id="ARBA00022989"/>
    </source>
</evidence>
<dbReference type="PANTHER" id="PTHR11675">
    <property type="entry name" value="N-ACETYLGALACTOSAMINYLTRANSFERASE"/>
    <property type="match status" value="1"/>
</dbReference>
<keyword evidence="6" id="KW-1133">Transmembrane helix</keyword>
<keyword evidence="14" id="KW-1185">Reference proteome</keyword>
<evidence type="ECO:0000256" key="8">
    <source>
        <dbReference type="ARBA" id="ARBA00023136"/>
    </source>
</evidence>
<keyword evidence="3" id="KW-0812">Transmembrane</keyword>
<keyword evidence="4" id="KW-0430">Lectin</keyword>
<evidence type="ECO:0000313" key="14">
    <source>
        <dbReference type="Proteomes" id="UP000192578"/>
    </source>
</evidence>
<dbReference type="OrthoDB" id="416652at2759"/>
<evidence type="ECO:0000313" key="13">
    <source>
        <dbReference type="EMBL" id="OQV15206.1"/>
    </source>
</evidence>
<evidence type="ECO:0000256" key="9">
    <source>
        <dbReference type="ARBA" id="ARBA00023157"/>
    </source>
</evidence>
<evidence type="ECO:0000256" key="2">
    <source>
        <dbReference type="ARBA" id="ARBA00005680"/>
    </source>
</evidence>
<dbReference type="SUPFAM" id="SSF50370">
    <property type="entry name" value="Ricin B-like lectins"/>
    <property type="match status" value="1"/>
</dbReference>
<protein>
    <submittedName>
        <fullName evidence="13">N-acetylgalactosaminyltransferase 9</fullName>
    </submittedName>
</protein>
<dbReference type="CDD" id="cd02510">
    <property type="entry name" value="pp-GalNAc-T"/>
    <property type="match status" value="1"/>
</dbReference>
<comment type="subcellular location">
    <subcellularLocation>
        <location evidence="1">Golgi apparatus membrane</location>
        <topology evidence="1">Single-pass type II membrane protein</topology>
    </subcellularLocation>
</comment>
<feature type="region of interest" description="Disordered" evidence="10">
    <location>
        <begin position="295"/>
        <end position="402"/>
    </location>
</feature>
<evidence type="ECO:0000256" key="10">
    <source>
        <dbReference type="SAM" id="MobiDB-lite"/>
    </source>
</evidence>
<sequence>MLLCDHFTFVGTALVCSIIWHLTGALPVDHGDLKTNDGDEDHKDSISAAVSHGSVDLLPEAPMIVQKDTEGDGWKDFISLPYVNVDTSSRAANGTTVDGGEFAGVTPFFWGGSDDETDTTTTQASKQSGGDLGNGVIGTTVSPNVEHPSNFNSTVVPNDFDATIAAAPEANDTVTVSVDSDQGNTTTSGQTAADTDSINQHNTTDSDIVKAVVPVSIPPINETVSTAPDVNGTAQVSVDYDRANSTASGIGKDSLDVQTVNDSTPDKSEESLDSTLVSDKNPTTVNVNITVNPVETSVNVTDRPSLPQPANNTDLDSDESDGGDFQSSSESSEGTSDKDPSEGSNDNDPSEGSTENDPSEGTTDNDPSEGSTDNDPSEGSGLDSVDFDSQEPGRTSTQPSKPLILLKNPLDFAFYGKWDDWKDDASTAEGSGGAFPSYEDYEEVGDPNVRQVVGLKIPMLDDLRNEFPLRPARPSIGFSVTGKNNQSTVIPFQDGKSLSDGMNVVPENPDADGAAAASILGFVPSAGSGEGGADGDEIVTVFLNLRTGKIVGSTLKAWEKTGHDVILPLLSKKRRLALLIPRRRCFALAVAGLFLLWNIFTRDSEETVNVKNHEANYESSPIEFTAPNLAGFTTNVTGAGFDVGLSDRTSLQRRLPEVRHLSCLGKTYALAPTSISVTIVFHNEPLSTLLRTVWSVINRTKPKFLLEIILVDDGSEGLTPEFQQLIDREFQLFKQSAGIRFIQFRKNLGLIKARLAGAEHSKGDVLVFLDSHCEVNVGWLEPLLAVIQRDRKTFACPIVDTISFETIAYKPIDGFRATGLFSWSMYFAWGRRPDRDTQVTDKSLPFKTATFPGGLFAVDRAWFFQVGSYDVDMDGWGGENLEMSFRVWMCHGSIVFVPCSRVGHLSRVQEQTDKNKSVPSMDKNIVRLVDVWLDEYSRFFYLARPDLKGMDAGNLADRKALRSKLQCQSFGWYLKNVATTKTVPDENVQAWGQIKHRALELCITVTGYDENEAYPYVLRPCVHTGSIEYILQLFSLGKDGHLRREEWCVGEKNSSTGARSTIQSEHCDEEPAATWVVEGDSALRHTDSGKCLAADRHTTEIFLTQCQAGSAEQNWKFEHRHL</sequence>
<gene>
    <name evidence="13" type="ORF">BV898_10590</name>
</gene>
<dbReference type="PANTHER" id="PTHR11675:SF43">
    <property type="entry name" value="POLYPEPTIDE N-ACETYLGALACTOSAMINYLTRANSFERASE 1"/>
    <property type="match status" value="1"/>
</dbReference>
<keyword evidence="8" id="KW-0472">Membrane</keyword>
<dbReference type="GO" id="GO:0004653">
    <property type="term" value="F:polypeptide N-acetylgalactosaminyltransferase activity"/>
    <property type="evidence" value="ECO:0007669"/>
    <property type="project" value="TreeGrafter"/>
</dbReference>
<keyword evidence="11" id="KW-0732">Signal</keyword>
<dbReference type="GO" id="GO:0006493">
    <property type="term" value="P:protein O-linked glycosylation"/>
    <property type="evidence" value="ECO:0007669"/>
    <property type="project" value="TreeGrafter"/>
</dbReference>
<evidence type="ECO:0000259" key="12">
    <source>
        <dbReference type="SMART" id="SM00458"/>
    </source>
</evidence>
<feature type="region of interest" description="Disordered" evidence="10">
    <location>
        <begin position="176"/>
        <end position="205"/>
    </location>
</feature>
<reference evidence="14" key="1">
    <citation type="submission" date="2017-01" db="EMBL/GenBank/DDBJ databases">
        <title>Comparative genomics of anhydrobiosis in the tardigrade Hypsibius dujardini.</title>
        <authorList>
            <person name="Yoshida Y."/>
            <person name="Koutsovoulos G."/>
            <person name="Laetsch D."/>
            <person name="Stevens L."/>
            <person name="Kumar S."/>
            <person name="Horikawa D."/>
            <person name="Ishino K."/>
            <person name="Komine S."/>
            <person name="Tomita M."/>
            <person name="Blaxter M."/>
            <person name="Arakawa K."/>
        </authorList>
    </citation>
    <scope>NUCLEOTIDE SEQUENCE [LARGE SCALE GENOMIC DNA]</scope>
    <source>
        <strain evidence="14">Z151</strain>
    </source>
</reference>
<dbReference type="Gene3D" id="3.90.550.10">
    <property type="entry name" value="Spore Coat Polysaccharide Biosynthesis Protein SpsA, Chain A"/>
    <property type="match status" value="1"/>
</dbReference>
<evidence type="ECO:0000256" key="3">
    <source>
        <dbReference type="ARBA" id="ARBA00022692"/>
    </source>
</evidence>
<evidence type="ECO:0000256" key="5">
    <source>
        <dbReference type="ARBA" id="ARBA00022968"/>
    </source>
</evidence>
<dbReference type="InterPro" id="IPR035992">
    <property type="entry name" value="Ricin_B-like_lectins"/>
</dbReference>
<dbReference type="Pfam" id="PF00535">
    <property type="entry name" value="Glycos_transf_2"/>
    <property type="match status" value="1"/>
</dbReference>
<dbReference type="SUPFAM" id="SSF53448">
    <property type="entry name" value="Nucleotide-diphospho-sugar transferases"/>
    <property type="match status" value="1"/>
</dbReference>
<dbReference type="Proteomes" id="UP000192578">
    <property type="component" value="Unassembled WGS sequence"/>
</dbReference>
<feature type="compositionally biased region" description="Polar residues" evidence="10">
    <location>
        <begin position="342"/>
        <end position="374"/>
    </location>
</feature>
<dbReference type="AlphaFoldDB" id="A0A1W0WJ35"/>
<evidence type="ECO:0000256" key="7">
    <source>
        <dbReference type="ARBA" id="ARBA00023034"/>
    </source>
</evidence>
<feature type="chain" id="PRO_5012144868" evidence="11">
    <location>
        <begin position="26"/>
        <end position="1122"/>
    </location>
</feature>
<feature type="region of interest" description="Disordered" evidence="10">
    <location>
        <begin position="112"/>
        <end position="134"/>
    </location>
</feature>
<keyword evidence="7" id="KW-0333">Golgi apparatus</keyword>
<dbReference type="InterPro" id="IPR000772">
    <property type="entry name" value="Ricin_B_lectin"/>
</dbReference>
<dbReference type="EMBL" id="MTYJ01000092">
    <property type="protein sequence ID" value="OQV15206.1"/>
    <property type="molecule type" value="Genomic_DNA"/>
</dbReference>
<organism evidence="13 14">
    <name type="scientific">Hypsibius exemplaris</name>
    <name type="common">Freshwater tardigrade</name>
    <dbReference type="NCBI Taxonomy" id="2072580"/>
    <lineage>
        <taxon>Eukaryota</taxon>
        <taxon>Metazoa</taxon>
        <taxon>Ecdysozoa</taxon>
        <taxon>Tardigrada</taxon>
        <taxon>Eutardigrada</taxon>
        <taxon>Parachela</taxon>
        <taxon>Hypsibioidea</taxon>
        <taxon>Hypsibiidae</taxon>
        <taxon>Hypsibius</taxon>
    </lineage>
</organism>
<accession>A0A1W0WJ35</accession>
<feature type="signal peptide" evidence="11">
    <location>
        <begin position="1"/>
        <end position="25"/>
    </location>
</feature>
<comment type="similarity">
    <text evidence="2">Belongs to the glycosyltransferase 2 family. GalNAc-T subfamily.</text>
</comment>
<keyword evidence="5" id="KW-0735">Signal-anchor</keyword>
<feature type="compositionally biased region" description="Low complexity" evidence="10">
    <location>
        <begin position="323"/>
        <end position="334"/>
    </location>
</feature>
<dbReference type="Pfam" id="PF00652">
    <property type="entry name" value="Ricin_B_lectin"/>
    <property type="match status" value="1"/>
</dbReference>
<dbReference type="InterPro" id="IPR001173">
    <property type="entry name" value="Glyco_trans_2-like"/>
</dbReference>
<proteinExistence type="inferred from homology"/>
<dbReference type="GO" id="GO:0030246">
    <property type="term" value="F:carbohydrate binding"/>
    <property type="evidence" value="ECO:0007669"/>
    <property type="project" value="UniProtKB-KW"/>
</dbReference>
<evidence type="ECO:0000256" key="4">
    <source>
        <dbReference type="ARBA" id="ARBA00022734"/>
    </source>
</evidence>
<dbReference type="PROSITE" id="PS50231">
    <property type="entry name" value="RICIN_B_LECTIN"/>
    <property type="match status" value="1"/>
</dbReference>
<dbReference type="InterPro" id="IPR029044">
    <property type="entry name" value="Nucleotide-diphossugar_trans"/>
</dbReference>
<dbReference type="GO" id="GO:0000139">
    <property type="term" value="C:Golgi membrane"/>
    <property type="evidence" value="ECO:0007669"/>
    <property type="project" value="UniProtKB-SubCell"/>
</dbReference>
<feature type="region of interest" description="Disordered" evidence="10">
    <location>
        <begin position="245"/>
        <end position="281"/>
    </location>
</feature>
<feature type="domain" description="Ricin B lectin" evidence="12">
    <location>
        <begin position="988"/>
        <end position="1118"/>
    </location>
</feature>
<name>A0A1W0WJ35_HYPEX</name>